<proteinExistence type="inferred from homology"/>
<evidence type="ECO:0000313" key="6">
    <source>
        <dbReference type="Proteomes" id="UP001189624"/>
    </source>
</evidence>
<dbReference type="GO" id="GO:0008289">
    <property type="term" value="F:lipid binding"/>
    <property type="evidence" value="ECO:0007669"/>
    <property type="project" value="UniProtKB-KW"/>
</dbReference>
<accession>A0AA86SUY3</accession>
<dbReference type="AlphaFoldDB" id="A0AA86SUY3"/>
<evidence type="ECO:0000256" key="2">
    <source>
        <dbReference type="ARBA" id="ARBA00023157"/>
    </source>
</evidence>
<keyword evidence="3" id="KW-0446">Lipid-binding</keyword>
<dbReference type="Gene3D" id="1.10.110.10">
    <property type="entry name" value="Plant lipid-transfer and hydrophobic proteins"/>
    <property type="match status" value="1"/>
</dbReference>
<keyword evidence="2" id="KW-1015">Disulfide bond</keyword>
<dbReference type="Proteomes" id="UP001189624">
    <property type="component" value="Chromosome 8"/>
</dbReference>
<dbReference type="EMBL" id="OY731405">
    <property type="protein sequence ID" value="CAJ1971284.1"/>
    <property type="molecule type" value="Genomic_DNA"/>
</dbReference>
<dbReference type="Gramene" id="rna-AYBTSS11_LOCUS23284">
    <property type="protein sequence ID" value="CAJ1971284.1"/>
    <property type="gene ID" value="gene-AYBTSS11_LOCUS23284"/>
</dbReference>
<feature type="domain" description="Bifunctional inhibitor/plant lipid transfer protein/seed storage helical" evidence="4">
    <location>
        <begin position="9"/>
        <end position="94"/>
    </location>
</feature>
<dbReference type="InterPro" id="IPR036312">
    <property type="entry name" value="Bifun_inhib/LTP/seed_sf"/>
</dbReference>
<evidence type="ECO:0000256" key="3">
    <source>
        <dbReference type="RuleBase" id="RU000628"/>
    </source>
</evidence>
<organism evidence="5 6">
    <name type="scientific">Sphenostylis stenocarpa</name>
    <dbReference type="NCBI Taxonomy" id="92480"/>
    <lineage>
        <taxon>Eukaryota</taxon>
        <taxon>Viridiplantae</taxon>
        <taxon>Streptophyta</taxon>
        <taxon>Embryophyta</taxon>
        <taxon>Tracheophyta</taxon>
        <taxon>Spermatophyta</taxon>
        <taxon>Magnoliopsida</taxon>
        <taxon>eudicotyledons</taxon>
        <taxon>Gunneridae</taxon>
        <taxon>Pentapetalae</taxon>
        <taxon>rosids</taxon>
        <taxon>fabids</taxon>
        <taxon>Fabales</taxon>
        <taxon>Fabaceae</taxon>
        <taxon>Papilionoideae</taxon>
        <taxon>50 kb inversion clade</taxon>
        <taxon>NPAAA clade</taxon>
        <taxon>indigoferoid/millettioid clade</taxon>
        <taxon>Phaseoleae</taxon>
        <taxon>Sphenostylis</taxon>
    </lineage>
</organism>
<comment type="similarity">
    <text evidence="1 3">Belongs to the plant LTP family.</text>
</comment>
<comment type="function">
    <text evidence="3">Plant non-specific lipid-transfer proteins transfer phospholipids as well as galactolipids across membranes. May play a role in wax or cutin deposition in the cell walls of expanding epidermal cells and certain secretory tissues.</text>
</comment>
<evidence type="ECO:0000259" key="4">
    <source>
        <dbReference type="SMART" id="SM00499"/>
    </source>
</evidence>
<keyword evidence="3" id="KW-0813">Transport</keyword>
<name>A0AA86SUY3_9FABA</name>
<gene>
    <name evidence="5" type="ORF">AYBTSS11_LOCUS23284</name>
</gene>
<sequence length="98" mass="10598">MEPPKGFCCQKAKKSLMPCLDFVTDKTDSPSLACCKGLGEVKASAPTKVDLRAACKCVQEGATHVPNMDYDKAQQLPKLCKVDIGFPITKDFDCSKIA</sequence>
<dbReference type="SUPFAM" id="SSF47699">
    <property type="entry name" value="Bifunctional inhibitor/lipid-transfer protein/seed storage 2S albumin"/>
    <property type="match status" value="1"/>
</dbReference>
<dbReference type="PROSITE" id="PS00597">
    <property type="entry name" value="PLANT_LTP"/>
    <property type="match status" value="1"/>
</dbReference>
<dbReference type="GO" id="GO:0006869">
    <property type="term" value="P:lipid transport"/>
    <property type="evidence" value="ECO:0007669"/>
    <property type="project" value="InterPro"/>
</dbReference>
<dbReference type="Pfam" id="PF00234">
    <property type="entry name" value="Tryp_alpha_amyl"/>
    <property type="match status" value="1"/>
</dbReference>
<protein>
    <recommendedName>
        <fullName evidence="3">Non-specific lipid-transfer protein</fullName>
    </recommendedName>
</protein>
<evidence type="ECO:0000313" key="5">
    <source>
        <dbReference type="EMBL" id="CAJ1971284.1"/>
    </source>
</evidence>
<dbReference type="PANTHER" id="PTHR33076">
    <property type="entry name" value="NON-SPECIFIC LIPID-TRANSFER PROTEIN 2-RELATED"/>
    <property type="match status" value="1"/>
</dbReference>
<reference evidence="5" key="1">
    <citation type="submission" date="2023-10" db="EMBL/GenBank/DDBJ databases">
        <authorList>
            <person name="Domelevo Entfellner J.-B."/>
        </authorList>
    </citation>
    <scope>NUCLEOTIDE SEQUENCE</scope>
</reference>
<dbReference type="InterPro" id="IPR000528">
    <property type="entry name" value="Plant_nsLTP"/>
</dbReference>
<keyword evidence="6" id="KW-1185">Reference proteome</keyword>
<dbReference type="SMART" id="SM00499">
    <property type="entry name" value="AAI"/>
    <property type="match status" value="1"/>
</dbReference>
<dbReference type="PRINTS" id="PR00382">
    <property type="entry name" value="LIPIDTRNSFER"/>
</dbReference>
<dbReference type="InterPro" id="IPR016140">
    <property type="entry name" value="Bifunc_inhib/LTP/seed_store"/>
</dbReference>
<evidence type="ECO:0000256" key="1">
    <source>
        <dbReference type="ARBA" id="ARBA00009748"/>
    </source>
</evidence>
<dbReference type="CDD" id="cd01960">
    <property type="entry name" value="nsLTP1"/>
    <property type="match status" value="1"/>
</dbReference>